<proteinExistence type="predicted"/>
<organism evidence="1 2">
    <name type="scientific">Eumeta variegata</name>
    <name type="common">Bagworm moth</name>
    <name type="synonym">Eumeta japonica</name>
    <dbReference type="NCBI Taxonomy" id="151549"/>
    <lineage>
        <taxon>Eukaryota</taxon>
        <taxon>Metazoa</taxon>
        <taxon>Ecdysozoa</taxon>
        <taxon>Arthropoda</taxon>
        <taxon>Hexapoda</taxon>
        <taxon>Insecta</taxon>
        <taxon>Pterygota</taxon>
        <taxon>Neoptera</taxon>
        <taxon>Endopterygota</taxon>
        <taxon>Lepidoptera</taxon>
        <taxon>Glossata</taxon>
        <taxon>Ditrysia</taxon>
        <taxon>Tineoidea</taxon>
        <taxon>Psychidae</taxon>
        <taxon>Oiketicinae</taxon>
        <taxon>Eumeta</taxon>
    </lineage>
</organism>
<dbReference type="EMBL" id="BGZK01001068">
    <property type="protein sequence ID" value="GBP70258.1"/>
    <property type="molecule type" value="Genomic_DNA"/>
</dbReference>
<evidence type="ECO:0000313" key="1">
    <source>
        <dbReference type="EMBL" id="GBP70258.1"/>
    </source>
</evidence>
<dbReference type="AlphaFoldDB" id="A0A4C1Y2Z0"/>
<evidence type="ECO:0000313" key="2">
    <source>
        <dbReference type="Proteomes" id="UP000299102"/>
    </source>
</evidence>
<reference evidence="1 2" key="1">
    <citation type="journal article" date="2019" name="Commun. Biol.">
        <title>The bagworm genome reveals a unique fibroin gene that provides high tensile strength.</title>
        <authorList>
            <person name="Kono N."/>
            <person name="Nakamura H."/>
            <person name="Ohtoshi R."/>
            <person name="Tomita M."/>
            <person name="Numata K."/>
            <person name="Arakawa K."/>
        </authorList>
    </citation>
    <scope>NUCLEOTIDE SEQUENCE [LARGE SCALE GENOMIC DNA]</scope>
</reference>
<protein>
    <submittedName>
        <fullName evidence="1">Uncharacterized protein</fullName>
    </submittedName>
</protein>
<comment type="caution">
    <text evidence="1">The sequence shown here is derived from an EMBL/GenBank/DDBJ whole genome shotgun (WGS) entry which is preliminary data.</text>
</comment>
<keyword evidence="2" id="KW-1185">Reference proteome</keyword>
<sequence length="117" mass="12887">MLRRLPSGVIHSACHAPLASTCRPAAFGEAIVVVQLHNIAYSNYVIFKGDLFSGFQSHTTYAYGREGVRYHLPCDPRLLYFYAKKLKISTDSEFPDGADNNSGVPTFLVTMQSPSDA</sequence>
<dbReference type="Proteomes" id="UP000299102">
    <property type="component" value="Unassembled WGS sequence"/>
</dbReference>
<name>A0A4C1Y2Z0_EUMVA</name>
<gene>
    <name evidence="1" type="ORF">EVAR_51369_1</name>
</gene>
<accession>A0A4C1Y2Z0</accession>